<dbReference type="InterPro" id="IPR036388">
    <property type="entry name" value="WH-like_DNA-bd_sf"/>
</dbReference>
<evidence type="ECO:0000313" key="2">
    <source>
        <dbReference type="RefSeq" id="XP_029644825.1"/>
    </source>
</evidence>
<dbReference type="InterPro" id="IPR009057">
    <property type="entry name" value="Homeodomain-like_sf"/>
</dbReference>
<protein>
    <submittedName>
        <fullName evidence="2">Uncharacterized protein LOC115218944</fullName>
    </submittedName>
</protein>
<dbReference type="RefSeq" id="XP_029644825.1">
    <property type="nucleotide sequence ID" value="XM_029788965.1"/>
</dbReference>
<dbReference type="Gene3D" id="1.10.10.10">
    <property type="entry name" value="Winged helix-like DNA-binding domain superfamily/Winged helix DNA-binding domain"/>
    <property type="match status" value="1"/>
</dbReference>
<gene>
    <name evidence="2" type="primary">LOC115218944</name>
</gene>
<keyword evidence="1" id="KW-1185">Reference proteome</keyword>
<dbReference type="KEGG" id="osn:115218944"/>
<dbReference type="Pfam" id="PF13384">
    <property type="entry name" value="HTH_23"/>
    <property type="match status" value="1"/>
</dbReference>
<sequence>MAACERRSVSCDEKQKIVCLHQKGKTNSVIATTVGRSRSVVQRIVARFKSSGSSDAKPKTGAEISRELSSASDVNVSCKTVSRRLSGSGLLAWASAKKSLDRRRVVADSF</sequence>
<proteinExistence type="predicted"/>
<accession>A0A6P7T357</accession>
<organism evidence="1 2">
    <name type="scientific">Octopus sinensis</name>
    <name type="common">East Asian common octopus</name>
    <dbReference type="NCBI Taxonomy" id="2607531"/>
    <lineage>
        <taxon>Eukaryota</taxon>
        <taxon>Metazoa</taxon>
        <taxon>Spiralia</taxon>
        <taxon>Lophotrochozoa</taxon>
        <taxon>Mollusca</taxon>
        <taxon>Cephalopoda</taxon>
        <taxon>Coleoidea</taxon>
        <taxon>Octopodiformes</taxon>
        <taxon>Octopoda</taxon>
        <taxon>Incirrata</taxon>
        <taxon>Octopodidae</taxon>
        <taxon>Octopus</taxon>
    </lineage>
</organism>
<dbReference type="Proteomes" id="UP000515154">
    <property type="component" value="Linkage group LG14"/>
</dbReference>
<dbReference type="AlphaFoldDB" id="A0A6P7T357"/>
<name>A0A6P7T357_9MOLL</name>
<reference evidence="2" key="1">
    <citation type="submission" date="2025-08" db="UniProtKB">
        <authorList>
            <consortium name="RefSeq"/>
        </authorList>
    </citation>
    <scope>IDENTIFICATION</scope>
</reference>
<dbReference type="SUPFAM" id="SSF46689">
    <property type="entry name" value="Homeodomain-like"/>
    <property type="match status" value="1"/>
</dbReference>
<evidence type="ECO:0000313" key="1">
    <source>
        <dbReference type="Proteomes" id="UP000515154"/>
    </source>
</evidence>